<gene>
    <name evidence="2" type="ORF">AA0117_g13410</name>
</gene>
<feature type="region of interest" description="Disordered" evidence="1">
    <location>
        <begin position="1"/>
        <end position="30"/>
    </location>
</feature>
<accession>A0A4Q4MGK5</accession>
<dbReference type="EMBL" id="PDXD01000316">
    <property type="protein sequence ID" value="RYN50157.1"/>
    <property type="molecule type" value="Genomic_DNA"/>
</dbReference>
<dbReference type="AlphaFoldDB" id="A0A4Q4MGK5"/>
<sequence length="175" mass="20173">MRFLYQRHPRSMEDIDQRGQGKEDDGESGARLHSQLGCFRMSSTFGKIVPAAPRPPATPSLRRAYSNTMKASKRRKHTKIGIDPKRTSTSIARPCMDLRARRRIRHLTLWVQLQAHLHRATRRTPLPTSQDLCAVQKDEEDTENHCHEWIHSWHNKLKLVVDYSIGSGTGRTKEV</sequence>
<name>A0A4Q4MGK5_ALTAL</name>
<organism evidence="2 3">
    <name type="scientific">Alternaria alternata</name>
    <name type="common">Alternaria rot fungus</name>
    <name type="synonym">Torula alternata</name>
    <dbReference type="NCBI Taxonomy" id="5599"/>
    <lineage>
        <taxon>Eukaryota</taxon>
        <taxon>Fungi</taxon>
        <taxon>Dikarya</taxon>
        <taxon>Ascomycota</taxon>
        <taxon>Pezizomycotina</taxon>
        <taxon>Dothideomycetes</taxon>
        <taxon>Pleosporomycetidae</taxon>
        <taxon>Pleosporales</taxon>
        <taxon>Pleosporineae</taxon>
        <taxon>Pleosporaceae</taxon>
        <taxon>Alternaria</taxon>
        <taxon>Alternaria sect. Alternaria</taxon>
        <taxon>Alternaria alternata complex</taxon>
    </lineage>
</organism>
<evidence type="ECO:0000313" key="3">
    <source>
        <dbReference type="Proteomes" id="UP000291422"/>
    </source>
</evidence>
<feature type="compositionally biased region" description="Basic and acidic residues" evidence="1">
    <location>
        <begin position="10"/>
        <end position="23"/>
    </location>
</feature>
<proteinExistence type="predicted"/>
<dbReference type="Proteomes" id="UP000291422">
    <property type="component" value="Unassembled WGS sequence"/>
</dbReference>
<reference evidence="3" key="1">
    <citation type="journal article" date="2019" name="bioRxiv">
        <title>Genomics, evolutionary history and diagnostics of the Alternaria alternata species group including apple and Asian pear pathotypes.</title>
        <authorList>
            <person name="Armitage A.D."/>
            <person name="Cockerton H.M."/>
            <person name="Sreenivasaprasad S."/>
            <person name="Woodhall J.W."/>
            <person name="Lane C.R."/>
            <person name="Harrison R.J."/>
            <person name="Clarkson J.P."/>
        </authorList>
    </citation>
    <scope>NUCLEOTIDE SEQUENCE [LARGE SCALE GENOMIC DNA]</scope>
    <source>
        <strain evidence="3">FERA 1177</strain>
    </source>
</reference>
<comment type="caution">
    <text evidence="2">The sequence shown here is derived from an EMBL/GenBank/DDBJ whole genome shotgun (WGS) entry which is preliminary data.</text>
</comment>
<evidence type="ECO:0000313" key="2">
    <source>
        <dbReference type="EMBL" id="RYN50157.1"/>
    </source>
</evidence>
<evidence type="ECO:0000256" key="1">
    <source>
        <dbReference type="SAM" id="MobiDB-lite"/>
    </source>
</evidence>
<protein>
    <submittedName>
        <fullName evidence="2">Uncharacterized protein</fullName>
    </submittedName>
</protein>